<accession>A0A1I2MJR9</accession>
<protein>
    <submittedName>
        <fullName evidence="7">Drug resistance transporter, EmrB/QacA subfamily</fullName>
    </submittedName>
</protein>
<dbReference type="AlphaFoldDB" id="A0A1I2MJR9"/>
<dbReference type="SUPFAM" id="SSF103473">
    <property type="entry name" value="MFS general substrate transporter"/>
    <property type="match status" value="1"/>
</dbReference>
<dbReference type="PROSITE" id="PS50850">
    <property type="entry name" value="MFS"/>
    <property type="match status" value="1"/>
</dbReference>
<feature type="transmembrane region" description="Helical" evidence="5">
    <location>
        <begin position="312"/>
        <end position="333"/>
    </location>
</feature>
<feature type="transmembrane region" description="Helical" evidence="5">
    <location>
        <begin position="419"/>
        <end position="437"/>
    </location>
</feature>
<keyword evidence="8" id="KW-1185">Reference proteome</keyword>
<dbReference type="CDD" id="cd17321">
    <property type="entry name" value="MFS_MMR_MDR_like"/>
    <property type="match status" value="1"/>
</dbReference>
<evidence type="ECO:0000256" key="1">
    <source>
        <dbReference type="ARBA" id="ARBA00004651"/>
    </source>
</evidence>
<keyword evidence="2 5" id="KW-0812">Transmembrane</keyword>
<feature type="transmembrane region" description="Helical" evidence="5">
    <location>
        <begin position="58"/>
        <end position="80"/>
    </location>
</feature>
<reference evidence="8" key="1">
    <citation type="submission" date="2016-10" db="EMBL/GenBank/DDBJ databases">
        <authorList>
            <person name="Varghese N."/>
            <person name="Submissions S."/>
        </authorList>
    </citation>
    <scope>NUCLEOTIDE SEQUENCE [LARGE SCALE GENOMIC DNA]</scope>
    <source>
        <strain evidence="8">DSM 46838</strain>
    </source>
</reference>
<dbReference type="PROSITE" id="PS00216">
    <property type="entry name" value="SUGAR_TRANSPORT_1"/>
    <property type="match status" value="1"/>
</dbReference>
<dbReference type="GO" id="GO:0022857">
    <property type="term" value="F:transmembrane transporter activity"/>
    <property type="evidence" value="ECO:0007669"/>
    <property type="project" value="InterPro"/>
</dbReference>
<feature type="transmembrane region" description="Helical" evidence="5">
    <location>
        <begin position="178"/>
        <end position="198"/>
    </location>
</feature>
<dbReference type="InterPro" id="IPR011701">
    <property type="entry name" value="MFS"/>
</dbReference>
<dbReference type="Gene3D" id="1.20.1250.20">
    <property type="entry name" value="MFS general substrate transporter like domains"/>
    <property type="match status" value="1"/>
</dbReference>
<evidence type="ECO:0000313" key="7">
    <source>
        <dbReference type="EMBL" id="SFF89596.1"/>
    </source>
</evidence>
<name>A0A1I2MJR9_9ACTN</name>
<dbReference type="Proteomes" id="UP000198589">
    <property type="component" value="Unassembled WGS sequence"/>
</dbReference>
<dbReference type="PANTHER" id="PTHR42718:SF48">
    <property type="entry name" value="CONSERVED TWO-DOMAIN MEMBRANE PROTEIN-RELATED"/>
    <property type="match status" value="1"/>
</dbReference>
<dbReference type="InterPro" id="IPR020846">
    <property type="entry name" value="MFS_dom"/>
</dbReference>
<feature type="transmembrane region" description="Helical" evidence="5">
    <location>
        <begin position="384"/>
        <end position="407"/>
    </location>
</feature>
<dbReference type="STRING" id="1798228.SAMN05216574_13137"/>
<dbReference type="InterPro" id="IPR036259">
    <property type="entry name" value="MFS_trans_sf"/>
</dbReference>
<dbReference type="InterPro" id="IPR005829">
    <property type="entry name" value="Sugar_transporter_CS"/>
</dbReference>
<keyword evidence="4 5" id="KW-0472">Membrane</keyword>
<feature type="transmembrane region" description="Helical" evidence="5">
    <location>
        <begin position="345"/>
        <end position="364"/>
    </location>
</feature>
<dbReference type="Pfam" id="PF07690">
    <property type="entry name" value="MFS_1"/>
    <property type="match status" value="1"/>
</dbReference>
<feature type="transmembrane region" description="Helical" evidence="5">
    <location>
        <begin position="92"/>
        <end position="117"/>
    </location>
</feature>
<feature type="transmembrane region" description="Helical" evidence="5">
    <location>
        <begin position="153"/>
        <end position="172"/>
    </location>
</feature>
<dbReference type="Gene3D" id="1.20.1720.10">
    <property type="entry name" value="Multidrug resistance protein D"/>
    <property type="match status" value="1"/>
</dbReference>
<evidence type="ECO:0000313" key="8">
    <source>
        <dbReference type="Proteomes" id="UP000198589"/>
    </source>
</evidence>
<feature type="transmembrane region" description="Helical" evidence="5">
    <location>
        <begin position="123"/>
        <end position="141"/>
    </location>
</feature>
<sequence length="448" mass="45089">MALGKRPPSAAGTGPVRADGTAPVVAVLAIAVFMSSLDLFIVNLAFPSIAGEYPGVGLGSLSWVLNAYTIVFAAVLIPAGRWADQVGRRRTLVAGLAVFTGGSLLCGLAPGVGWLVVARVVQAVGAGVMVPASLSLLLAVVPTELRARALGTWSALGALGAALGPVIGGGLVGLGWRWVFWVNLPVGIVAIVLALRVVPESRDVARRDRPDLLGALLLALAVGLVAGALVKAPDWGWASAAFLGTLGAAGLCGAALGLRSARHPAPVLELALFRSRTFAGATAASVLYFAAFGAFVLNTVEFLTGVWDYSPVQAGLAIAPGPLMVLPFARLVAPRLIPLLGGVGRVAVLGCTVSAVAQVLWLVLIQIEPAYVTHLLPAQLLGGAGVGLAIPSLLGSGSAGLPAAHFGTGSGILNMARQVGVVLGVAALVAALTSPAADPWFRSGTASC</sequence>
<evidence type="ECO:0000259" key="6">
    <source>
        <dbReference type="PROSITE" id="PS50850"/>
    </source>
</evidence>
<proteinExistence type="predicted"/>
<dbReference type="PRINTS" id="PR01036">
    <property type="entry name" value="TCRTETB"/>
</dbReference>
<feature type="transmembrane region" description="Helical" evidence="5">
    <location>
        <begin position="21"/>
        <end position="46"/>
    </location>
</feature>
<dbReference type="PANTHER" id="PTHR42718">
    <property type="entry name" value="MAJOR FACILITATOR SUPERFAMILY MULTIDRUG TRANSPORTER MFSC"/>
    <property type="match status" value="1"/>
</dbReference>
<dbReference type="EMBL" id="FOND01000031">
    <property type="protein sequence ID" value="SFF89596.1"/>
    <property type="molecule type" value="Genomic_DNA"/>
</dbReference>
<feature type="domain" description="Major facilitator superfamily (MFS) profile" evidence="6">
    <location>
        <begin position="24"/>
        <end position="448"/>
    </location>
</feature>
<organism evidence="7 8">
    <name type="scientific">Blastococcus tunisiensis</name>
    <dbReference type="NCBI Taxonomy" id="1798228"/>
    <lineage>
        <taxon>Bacteria</taxon>
        <taxon>Bacillati</taxon>
        <taxon>Actinomycetota</taxon>
        <taxon>Actinomycetes</taxon>
        <taxon>Geodermatophilales</taxon>
        <taxon>Geodermatophilaceae</taxon>
        <taxon>Blastococcus</taxon>
    </lineage>
</organism>
<keyword evidence="3 5" id="KW-1133">Transmembrane helix</keyword>
<evidence type="ECO:0000256" key="5">
    <source>
        <dbReference type="SAM" id="Phobius"/>
    </source>
</evidence>
<evidence type="ECO:0000256" key="3">
    <source>
        <dbReference type="ARBA" id="ARBA00022989"/>
    </source>
</evidence>
<dbReference type="OrthoDB" id="7375466at2"/>
<dbReference type="RefSeq" id="WP_092203796.1">
    <property type="nucleotide sequence ID" value="NZ_FOND01000031.1"/>
</dbReference>
<feature type="transmembrane region" description="Helical" evidence="5">
    <location>
        <begin position="210"/>
        <end position="230"/>
    </location>
</feature>
<feature type="transmembrane region" description="Helical" evidence="5">
    <location>
        <begin position="278"/>
        <end position="300"/>
    </location>
</feature>
<evidence type="ECO:0000256" key="4">
    <source>
        <dbReference type="ARBA" id="ARBA00023136"/>
    </source>
</evidence>
<gene>
    <name evidence="7" type="ORF">SAMN05216574_13137</name>
</gene>
<dbReference type="GO" id="GO:0005886">
    <property type="term" value="C:plasma membrane"/>
    <property type="evidence" value="ECO:0007669"/>
    <property type="project" value="UniProtKB-SubCell"/>
</dbReference>
<evidence type="ECO:0000256" key="2">
    <source>
        <dbReference type="ARBA" id="ARBA00022692"/>
    </source>
</evidence>
<comment type="subcellular location">
    <subcellularLocation>
        <location evidence="1">Cell membrane</location>
        <topology evidence="1">Multi-pass membrane protein</topology>
    </subcellularLocation>
</comment>
<feature type="transmembrane region" description="Helical" evidence="5">
    <location>
        <begin position="236"/>
        <end position="258"/>
    </location>
</feature>